<dbReference type="EC" id="1.1.1.405" evidence="6"/>
<keyword evidence="3 6" id="KW-0479">Metal-binding</keyword>
<dbReference type="Gene3D" id="3.90.180.10">
    <property type="entry name" value="Medium-chain alcohol dehydrogenases, catalytic domain"/>
    <property type="match status" value="1"/>
</dbReference>
<evidence type="ECO:0000256" key="4">
    <source>
        <dbReference type="ARBA" id="ARBA00022833"/>
    </source>
</evidence>
<evidence type="ECO:0000259" key="7">
    <source>
        <dbReference type="Pfam" id="PF08240"/>
    </source>
</evidence>
<keyword evidence="10" id="KW-1185">Reference proteome</keyword>
<dbReference type="HAMAP" id="MF_02069">
    <property type="entry name" value="TarJ"/>
    <property type="match status" value="1"/>
</dbReference>
<sequence>MLNQVFQLVRPKNITIKYEDISINENNKVLIKPLYMALCHADQRYFQGKRDPKILAKKLPMALIHESCGIVVSDPTKTFSVGQKVVMIPNQPPQASNEDFYENYMKGTKFLSSGFDGFMQEVVQLPPDRVVQYDGIEDQVAVISEFVSVCMHAVARFDVIAHSRRERIAILGDGSLSYITATVLNYLFPEIKITVIGRNYEKLNMFNFVDSTHLTTNLPVDLSFDHAFECCGGTGSEYAIDDIINYINPQGTLILMGVSDDKIAINTRDILEKGLSVIGSSRSGRIDFERAVEMMSNKRIQNRLKNIIFEDKPIQNINDIYRVFDTDLTTSFKTVFKWDI</sequence>
<feature type="binding site" evidence="6">
    <location>
        <position position="145"/>
    </location>
    <ligand>
        <name>Zn(2+)</name>
        <dbReference type="ChEBI" id="CHEBI:29105"/>
        <note>catalytic</note>
    </ligand>
</feature>
<dbReference type="PANTHER" id="PTHR43350:SF19">
    <property type="entry name" value="D-GULOSIDE 3-DEHYDROGENASE"/>
    <property type="match status" value="1"/>
</dbReference>
<evidence type="ECO:0000256" key="1">
    <source>
        <dbReference type="ARBA" id="ARBA00001947"/>
    </source>
</evidence>
<dbReference type="Proteomes" id="UP000254649">
    <property type="component" value="Unassembled WGS sequence"/>
</dbReference>
<comment type="cofactor">
    <cofactor evidence="1 6">
        <name>Zn(2+)</name>
        <dbReference type="ChEBI" id="CHEBI:29105"/>
    </cofactor>
</comment>
<dbReference type="Pfam" id="PF08240">
    <property type="entry name" value="ADH_N"/>
    <property type="match status" value="1"/>
</dbReference>
<evidence type="ECO:0000256" key="3">
    <source>
        <dbReference type="ARBA" id="ARBA00022723"/>
    </source>
</evidence>
<comment type="function">
    <text evidence="6">Catalyzes the NADPH dependent reduction of D-ribulose 5-phosphate to D-ribitol 5-phosphate.</text>
</comment>
<feature type="binding site" evidence="6">
    <location>
        <position position="39"/>
    </location>
    <ligand>
        <name>Zn(2+)</name>
        <dbReference type="ChEBI" id="CHEBI:29105"/>
        <note>catalytic</note>
    </ligand>
</feature>
<protein>
    <recommendedName>
        <fullName evidence="6">Ribulose-5-phosphate reductase</fullName>
        <shortName evidence="6">Ribulose-5-P reductase</shortName>
        <ecNumber evidence="6">1.1.1.405</ecNumber>
    </recommendedName>
    <alternativeName>
        <fullName evidence="6">Ribitol-5-phosphate dehydrogenase</fullName>
    </alternativeName>
</protein>
<dbReference type="Gene3D" id="3.40.50.720">
    <property type="entry name" value="NAD(P)-binding Rossmann-like Domain"/>
    <property type="match status" value="1"/>
</dbReference>
<reference evidence="9 10" key="1">
    <citation type="submission" date="2018-06" db="EMBL/GenBank/DDBJ databases">
        <authorList>
            <consortium name="Pathogen Informatics"/>
            <person name="Doyle S."/>
        </authorList>
    </citation>
    <scope>NUCLEOTIDE SEQUENCE [LARGE SCALE GENOMIC DNA]</scope>
    <source>
        <strain evidence="9 10">NCTC10801</strain>
    </source>
</reference>
<comment type="catalytic activity">
    <reaction evidence="6">
        <text>D-ribitol 5-phosphate + NADP(+) = D-ribulose 5-phosphate + NADPH + H(+)</text>
        <dbReference type="Rhea" id="RHEA:19921"/>
        <dbReference type="ChEBI" id="CHEBI:15378"/>
        <dbReference type="ChEBI" id="CHEBI:57695"/>
        <dbReference type="ChEBI" id="CHEBI:57783"/>
        <dbReference type="ChEBI" id="CHEBI:58121"/>
        <dbReference type="ChEBI" id="CHEBI:58349"/>
        <dbReference type="EC" id="1.1.1.405"/>
    </reaction>
</comment>
<dbReference type="OrthoDB" id="9771084at2"/>
<evidence type="ECO:0000256" key="2">
    <source>
        <dbReference type="ARBA" id="ARBA00008072"/>
    </source>
</evidence>
<dbReference type="PANTHER" id="PTHR43350">
    <property type="entry name" value="NAD-DEPENDENT ALCOHOL DEHYDROGENASE"/>
    <property type="match status" value="1"/>
</dbReference>
<feature type="domain" description="Alcohol dehydrogenase-like N-terminal" evidence="7">
    <location>
        <begin position="26"/>
        <end position="132"/>
    </location>
</feature>
<dbReference type="InterPro" id="IPR036291">
    <property type="entry name" value="NAD(P)-bd_dom_sf"/>
</dbReference>
<dbReference type="InterPro" id="IPR034710">
    <property type="entry name" value="TarJ"/>
</dbReference>
<keyword evidence="4 6" id="KW-0862">Zinc</keyword>
<feature type="binding site" evidence="6">
    <location>
        <position position="66"/>
    </location>
    <ligand>
        <name>Zn(2+)</name>
        <dbReference type="ChEBI" id="CHEBI:29105"/>
        <note>catalytic</note>
    </ligand>
</feature>
<keyword evidence="6" id="KW-0521">NADP</keyword>
<dbReference type="InterPro" id="IPR031640">
    <property type="entry name" value="Glu_dehyd_C"/>
</dbReference>
<name>A0A380TT04_9PAST</name>
<dbReference type="InterPro" id="IPR011032">
    <property type="entry name" value="GroES-like_sf"/>
</dbReference>
<dbReference type="EMBL" id="UFRQ01000003">
    <property type="protein sequence ID" value="SUT90694.1"/>
    <property type="molecule type" value="Genomic_DNA"/>
</dbReference>
<proteinExistence type="inferred from homology"/>
<dbReference type="AlphaFoldDB" id="A0A380TT04"/>
<accession>A0A380TT04</accession>
<feature type="binding site" evidence="6">
    <location>
        <position position="65"/>
    </location>
    <ligand>
        <name>Zn(2+)</name>
        <dbReference type="ChEBI" id="CHEBI:29105"/>
        <note>catalytic</note>
    </ligand>
</feature>
<dbReference type="InterPro" id="IPR013154">
    <property type="entry name" value="ADH-like_N"/>
</dbReference>
<dbReference type="Pfam" id="PF16912">
    <property type="entry name" value="Glu_dehyd_C"/>
    <property type="match status" value="1"/>
</dbReference>
<evidence type="ECO:0000313" key="9">
    <source>
        <dbReference type="EMBL" id="SUT90694.1"/>
    </source>
</evidence>
<dbReference type="GO" id="GO:0050256">
    <property type="term" value="F:ribitol-5-phosphate 2-dehydrogenase [NAD(P)+] activity"/>
    <property type="evidence" value="ECO:0007669"/>
    <property type="project" value="UniProtKB-UniRule"/>
</dbReference>
<dbReference type="GO" id="GO:0008270">
    <property type="term" value="F:zinc ion binding"/>
    <property type="evidence" value="ECO:0007669"/>
    <property type="project" value="UniProtKB-UniRule"/>
</dbReference>
<evidence type="ECO:0000256" key="5">
    <source>
        <dbReference type="ARBA" id="ARBA00023002"/>
    </source>
</evidence>
<comment type="similarity">
    <text evidence="2 6">Belongs to the zinc-containing alcohol dehydrogenase family.</text>
</comment>
<organism evidence="9 10">
    <name type="scientific">[Actinobacillus] rossii</name>
    <dbReference type="NCBI Taxonomy" id="123820"/>
    <lineage>
        <taxon>Bacteria</taxon>
        <taxon>Pseudomonadati</taxon>
        <taxon>Pseudomonadota</taxon>
        <taxon>Gammaproteobacteria</taxon>
        <taxon>Pasteurellales</taxon>
        <taxon>Pasteurellaceae</taxon>
    </lineage>
</organism>
<dbReference type="SUPFAM" id="SSF51735">
    <property type="entry name" value="NAD(P)-binding Rossmann-fold domains"/>
    <property type="match status" value="1"/>
</dbReference>
<evidence type="ECO:0000313" key="10">
    <source>
        <dbReference type="Proteomes" id="UP000254649"/>
    </source>
</evidence>
<feature type="domain" description="Glucose dehydrogenase C-terminal" evidence="8">
    <location>
        <begin position="140"/>
        <end position="330"/>
    </location>
</feature>
<evidence type="ECO:0000259" key="8">
    <source>
        <dbReference type="Pfam" id="PF16912"/>
    </source>
</evidence>
<gene>
    <name evidence="9" type="primary">adhT</name>
    <name evidence="9" type="ORF">NCTC10801_01274</name>
</gene>
<dbReference type="SUPFAM" id="SSF50129">
    <property type="entry name" value="GroES-like"/>
    <property type="match status" value="1"/>
</dbReference>
<keyword evidence="5 6" id="KW-0560">Oxidoreductase</keyword>
<evidence type="ECO:0000256" key="6">
    <source>
        <dbReference type="HAMAP-Rule" id="MF_02069"/>
    </source>
</evidence>